<organism evidence="2 3">
    <name type="scientific">Chelativorans composti</name>
    <dbReference type="NCBI Taxonomy" id="768533"/>
    <lineage>
        <taxon>Bacteria</taxon>
        <taxon>Pseudomonadati</taxon>
        <taxon>Pseudomonadota</taxon>
        <taxon>Alphaproteobacteria</taxon>
        <taxon>Hyphomicrobiales</taxon>
        <taxon>Phyllobacteriaceae</taxon>
        <taxon>Chelativorans</taxon>
    </lineage>
</organism>
<comment type="caution">
    <text evidence="2">The sequence shown here is derived from an EMBL/GenBank/DDBJ whole genome shotgun (WGS) entry which is preliminary data.</text>
</comment>
<dbReference type="EMBL" id="JBHUIR010000059">
    <property type="protein sequence ID" value="MFD2261061.1"/>
    <property type="molecule type" value="Genomic_DNA"/>
</dbReference>
<evidence type="ECO:0000256" key="1">
    <source>
        <dbReference type="SAM" id="Coils"/>
    </source>
</evidence>
<evidence type="ECO:0000313" key="2">
    <source>
        <dbReference type="EMBL" id="MFD2261061.1"/>
    </source>
</evidence>
<sequence>MRRLVDPVHMFNEVGAPVLTIGYLEQRIRELEVENDALRRQRDSLARKLRFLNSETDENENKDMAK</sequence>
<gene>
    <name evidence="2" type="ORF">ACFSMZ_15030</name>
</gene>
<name>A0ABW5DM53_9HYPH</name>
<reference evidence="3" key="1">
    <citation type="journal article" date="2019" name="Int. J. Syst. Evol. Microbiol.">
        <title>The Global Catalogue of Microorganisms (GCM) 10K type strain sequencing project: providing services to taxonomists for standard genome sequencing and annotation.</title>
        <authorList>
            <consortium name="The Broad Institute Genomics Platform"/>
            <consortium name="The Broad Institute Genome Sequencing Center for Infectious Disease"/>
            <person name="Wu L."/>
            <person name="Ma J."/>
        </authorList>
    </citation>
    <scope>NUCLEOTIDE SEQUENCE [LARGE SCALE GENOMIC DNA]</scope>
    <source>
        <strain evidence="3">KCTC 23707</strain>
    </source>
</reference>
<keyword evidence="1" id="KW-0175">Coiled coil</keyword>
<accession>A0ABW5DM53</accession>
<evidence type="ECO:0000313" key="3">
    <source>
        <dbReference type="Proteomes" id="UP001597373"/>
    </source>
</evidence>
<dbReference type="Proteomes" id="UP001597373">
    <property type="component" value="Unassembled WGS sequence"/>
</dbReference>
<keyword evidence="3" id="KW-1185">Reference proteome</keyword>
<feature type="coiled-coil region" evidence="1">
    <location>
        <begin position="21"/>
        <end position="62"/>
    </location>
</feature>
<dbReference type="RefSeq" id="WP_345098545.1">
    <property type="nucleotide sequence ID" value="NZ_BAABGS010000017.1"/>
</dbReference>
<proteinExistence type="predicted"/>
<protein>
    <submittedName>
        <fullName evidence="2">Uncharacterized protein</fullName>
    </submittedName>
</protein>